<dbReference type="OrthoDB" id="1769137at2"/>
<dbReference type="PANTHER" id="PTHR44591">
    <property type="entry name" value="STRESS RESPONSE REGULATOR PROTEIN 1"/>
    <property type="match status" value="1"/>
</dbReference>
<comment type="function">
    <text evidence="3">May play the central regulatory role in sporulation. It may be an element of the effector pathway responsible for the activation of sporulation genes in response to nutritional stress. Spo0A may act in concert with spo0H (a sigma factor) to control the expression of some genes that are critical to the sporulation process.</text>
</comment>
<name>A0A1D3TT43_9FIRM</name>
<feature type="modified residue" description="4-aspartylphosphate" evidence="4">
    <location>
        <position position="52"/>
    </location>
</feature>
<dbReference type="Proteomes" id="UP000199315">
    <property type="component" value="Unassembled WGS sequence"/>
</dbReference>
<dbReference type="SMART" id="SM00448">
    <property type="entry name" value="REC"/>
    <property type="match status" value="1"/>
</dbReference>
<organism evidence="6 7">
    <name type="scientific">Anaerobium acetethylicum</name>
    <dbReference type="NCBI Taxonomy" id="1619234"/>
    <lineage>
        <taxon>Bacteria</taxon>
        <taxon>Bacillati</taxon>
        <taxon>Bacillota</taxon>
        <taxon>Clostridia</taxon>
        <taxon>Lachnospirales</taxon>
        <taxon>Lachnospiraceae</taxon>
        <taxon>Anaerobium</taxon>
    </lineage>
</organism>
<reference evidence="6 7" key="1">
    <citation type="submission" date="2016-09" db="EMBL/GenBank/DDBJ databases">
        <authorList>
            <person name="Capua I."/>
            <person name="De Benedictis P."/>
            <person name="Joannis T."/>
            <person name="Lombin L.H."/>
            <person name="Cattoli G."/>
        </authorList>
    </citation>
    <scope>NUCLEOTIDE SEQUENCE [LARGE SCALE GENOMIC DNA]</scope>
    <source>
        <strain evidence="6 7">GluBS11</strain>
    </source>
</reference>
<evidence type="ECO:0000256" key="1">
    <source>
        <dbReference type="ARBA" id="ARBA00018672"/>
    </source>
</evidence>
<dbReference type="InterPro" id="IPR050595">
    <property type="entry name" value="Bact_response_regulator"/>
</dbReference>
<dbReference type="GO" id="GO:0000160">
    <property type="term" value="P:phosphorelay signal transduction system"/>
    <property type="evidence" value="ECO:0007669"/>
    <property type="project" value="InterPro"/>
</dbReference>
<evidence type="ECO:0000256" key="2">
    <source>
        <dbReference type="ARBA" id="ARBA00022553"/>
    </source>
</evidence>
<dbReference type="Pfam" id="PF00072">
    <property type="entry name" value="Response_reg"/>
    <property type="match status" value="1"/>
</dbReference>
<dbReference type="STRING" id="1619234.SAMN05421730_100847"/>
<evidence type="ECO:0000313" key="6">
    <source>
        <dbReference type="EMBL" id="SCP97075.1"/>
    </source>
</evidence>
<dbReference type="PROSITE" id="PS50110">
    <property type="entry name" value="RESPONSE_REGULATORY"/>
    <property type="match status" value="1"/>
</dbReference>
<keyword evidence="7" id="KW-1185">Reference proteome</keyword>
<dbReference type="RefSeq" id="WP_091232795.1">
    <property type="nucleotide sequence ID" value="NZ_FMKA01000008.1"/>
</dbReference>
<accession>A0A1D3TT43</accession>
<feature type="domain" description="Response regulatory" evidence="5">
    <location>
        <begin position="3"/>
        <end position="118"/>
    </location>
</feature>
<evidence type="ECO:0000256" key="3">
    <source>
        <dbReference type="ARBA" id="ARBA00024867"/>
    </source>
</evidence>
<evidence type="ECO:0000256" key="4">
    <source>
        <dbReference type="PROSITE-ProRule" id="PRU00169"/>
    </source>
</evidence>
<gene>
    <name evidence="6" type="ORF">SAMN05421730_100847</name>
</gene>
<keyword evidence="2 4" id="KW-0597">Phosphoprotein</keyword>
<dbReference type="EMBL" id="FMKA01000008">
    <property type="protein sequence ID" value="SCP97075.1"/>
    <property type="molecule type" value="Genomic_DNA"/>
</dbReference>
<dbReference type="AlphaFoldDB" id="A0A1D3TT43"/>
<dbReference type="InterPro" id="IPR011006">
    <property type="entry name" value="CheY-like_superfamily"/>
</dbReference>
<dbReference type="Gene3D" id="3.40.50.2300">
    <property type="match status" value="1"/>
</dbReference>
<dbReference type="PANTHER" id="PTHR44591:SF19">
    <property type="entry name" value="TWO-COMPONENT RESPONSE REGULATOR-RELATED"/>
    <property type="match status" value="1"/>
</dbReference>
<sequence>MRNILFVEHDPLVTEKFRDCISGEEFNCFYASSGMEALEIMRSTEIALAIADLDIPVISGLEILEMIGHIYPDTVLIAISEEPYFENVINSSGMKGIFKFVVRPWEKRGDLLLPVREGMEYRELKKLKEQAGVLLGNEKLSSEDIASKIRERSACEMDRLEAVIEVMAVIIQSSINELKGRPEEDKAVRTAQFTKMLLKEYMGAFTENVPE</sequence>
<evidence type="ECO:0000259" key="5">
    <source>
        <dbReference type="PROSITE" id="PS50110"/>
    </source>
</evidence>
<evidence type="ECO:0000313" key="7">
    <source>
        <dbReference type="Proteomes" id="UP000199315"/>
    </source>
</evidence>
<dbReference type="SUPFAM" id="SSF52172">
    <property type="entry name" value="CheY-like"/>
    <property type="match status" value="1"/>
</dbReference>
<protein>
    <recommendedName>
        <fullName evidence="1">Stage 0 sporulation protein A homolog</fullName>
    </recommendedName>
</protein>
<dbReference type="InterPro" id="IPR001789">
    <property type="entry name" value="Sig_transdc_resp-reg_receiver"/>
</dbReference>
<proteinExistence type="predicted"/>